<reference evidence="3 4" key="1">
    <citation type="submission" date="2020-08" db="EMBL/GenBank/DDBJ databases">
        <title>Genomic Encyclopedia of Type Strains, Phase IV (KMG-IV): sequencing the most valuable type-strain genomes for metagenomic binning, comparative biology and taxonomic classification.</title>
        <authorList>
            <person name="Goeker M."/>
        </authorList>
    </citation>
    <scope>NUCLEOTIDE SEQUENCE [LARGE SCALE GENOMIC DNA]</scope>
    <source>
        <strain evidence="3 4">DSM 23958</strain>
    </source>
</reference>
<dbReference type="AlphaFoldDB" id="A0A840S4F6"/>
<accession>A0A840S4F6</accession>
<gene>
    <name evidence="3" type="ORF">HNQ51_000682</name>
</gene>
<feature type="signal peptide" evidence="1">
    <location>
        <begin position="1"/>
        <end position="23"/>
    </location>
</feature>
<name>A0A840S4F6_9BURK</name>
<feature type="chain" id="PRO_5032352575" description="Solute-binding protein family 3/N-terminal domain-containing protein" evidence="1">
    <location>
        <begin position="24"/>
        <end position="255"/>
    </location>
</feature>
<dbReference type="OrthoDB" id="8752341at2"/>
<evidence type="ECO:0000256" key="1">
    <source>
        <dbReference type="SAM" id="SignalP"/>
    </source>
</evidence>
<comment type="caution">
    <text evidence="3">The sequence shown here is derived from an EMBL/GenBank/DDBJ whole genome shotgun (WGS) entry which is preliminary data.</text>
</comment>
<dbReference type="Proteomes" id="UP000554837">
    <property type="component" value="Unassembled WGS sequence"/>
</dbReference>
<evidence type="ECO:0000259" key="2">
    <source>
        <dbReference type="Pfam" id="PF00497"/>
    </source>
</evidence>
<dbReference type="PROSITE" id="PS51257">
    <property type="entry name" value="PROKAR_LIPOPROTEIN"/>
    <property type="match status" value="1"/>
</dbReference>
<dbReference type="RefSeq" id="WP_138857552.1">
    <property type="nucleotide sequence ID" value="NZ_CP040709.1"/>
</dbReference>
<evidence type="ECO:0000313" key="4">
    <source>
        <dbReference type="Proteomes" id="UP000554837"/>
    </source>
</evidence>
<keyword evidence="4" id="KW-1185">Reference proteome</keyword>
<dbReference type="Pfam" id="PF00497">
    <property type="entry name" value="SBP_bac_3"/>
    <property type="match status" value="1"/>
</dbReference>
<dbReference type="SUPFAM" id="SSF53850">
    <property type="entry name" value="Periplasmic binding protein-like II"/>
    <property type="match status" value="1"/>
</dbReference>
<sequence length="255" mass="28262">MKAFTRRHSFGLGLGLSCALAGAAHSNPAARPLRIGSFGVTPYVMDAGRGPIGALVDYFAKEVAPHAGLALQWQSLMTVPRLLRELQEGGVDCCPMLTATPERFTQVRFAAQSHWRFESVLALRPDHPLADKARLQPEDLDRHRIGWIQGSPLPPELERPRIQWDLTSVLVWERSILTRVARGQLDGGYFSNPATPAWHARAEGLELALRPLDVPIRALYTAFSPRLDPAVQARIEAANASHAARLETYLKRWLA</sequence>
<dbReference type="InterPro" id="IPR001638">
    <property type="entry name" value="Solute-binding_3/MltF_N"/>
</dbReference>
<feature type="domain" description="Solute-binding protein family 3/N-terminal" evidence="2">
    <location>
        <begin position="42"/>
        <end position="198"/>
    </location>
</feature>
<dbReference type="EMBL" id="JACHHO010000001">
    <property type="protein sequence ID" value="MBB5203389.1"/>
    <property type="molecule type" value="Genomic_DNA"/>
</dbReference>
<keyword evidence="1" id="KW-0732">Signal</keyword>
<protein>
    <recommendedName>
        <fullName evidence="2">Solute-binding protein family 3/N-terminal domain-containing protein</fullName>
    </recommendedName>
</protein>
<organism evidence="3 4">
    <name type="scientific">Inhella inkyongensis</name>
    <dbReference type="NCBI Taxonomy" id="392593"/>
    <lineage>
        <taxon>Bacteria</taxon>
        <taxon>Pseudomonadati</taxon>
        <taxon>Pseudomonadota</taxon>
        <taxon>Betaproteobacteria</taxon>
        <taxon>Burkholderiales</taxon>
        <taxon>Sphaerotilaceae</taxon>
        <taxon>Inhella</taxon>
    </lineage>
</organism>
<proteinExistence type="predicted"/>
<evidence type="ECO:0000313" key="3">
    <source>
        <dbReference type="EMBL" id="MBB5203389.1"/>
    </source>
</evidence>
<dbReference type="Gene3D" id="3.40.190.10">
    <property type="entry name" value="Periplasmic binding protein-like II"/>
    <property type="match status" value="1"/>
</dbReference>